<dbReference type="EC" id="3.6.4.13" evidence="3"/>
<evidence type="ECO:0000259" key="19">
    <source>
        <dbReference type="PROSITE" id="PS51194"/>
    </source>
</evidence>
<dbReference type="CDD" id="cd18787">
    <property type="entry name" value="SF2_C_DEAD"/>
    <property type="match status" value="1"/>
</dbReference>
<evidence type="ECO:0000256" key="16">
    <source>
        <dbReference type="SAM" id="MobiDB-lite"/>
    </source>
</evidence>
<evidence type="ECO:0000256" key="8">
    <source>
        <dbReference type="ARBA" id="ARBA00022801"/>
    </source>
</evidence>
<dbReference type="Proteomes" id="UP000290572">
    <property type="component" value="Unassembled WGS sequence"/>
</dbReference>
<evidence type="ECO:0000259" key="17">
    <source>
        <dbReference type="PROSITE" id="PS50600"/>
    </source>
</evidence>
<evidence type="ECO:0000256" key="14">
    <source>
        <dbReference type="ARBA" id="ARBA00047984"/>
    </source>
</evidence>
<dbReference type="GO" id="GO:0003743">
    <property type="term" value="F:translation initiation factor activity"/>
    <property type="evidence" value="ECO:0007669"/>
    <property type="project" value="UniProtKB-KW"/>
</dbReference>
<comment type="catalytic activity">
    <reaction evidence="14">
        <text>ATP + H2O = ADP + phosphate + H(+)</text>
        <dbReference type="Rhea" id="RHEA:13065"/>
        <dbReference type="ChEBI" id="CHEBI:15377"/>
        <dbReference type="ChEBI" id="CHEBI:15378"/>
        <dbReference type="ChEBI" id="CHEBI:30616"/>
        <dbReference type="ChEBI" id="CHEBI:43474"/>
        <dbReference type="ChEBI" id="CHEBI:456216"/>
        <dbReference type="EC" id="3.6.4.13"/>
    </reaction>
</comment>
<feature type="domain" description="Helicase ATP-binding" evidence="18">
    <location>
        <begin position="518"/>
        <end position="689"/>
    </location>
</feature>
<evidence type="ECO:0000256" key="7">
    <source>
        <dbReference type="ARBA" id="ARBA00022786"/>
    </source>
</evidence>
<keyword evidence="5" id="KW-0645">Protease</keyword>
<keyword evidence="8" id="KW-0378">Hydrolase</keyword>
<dbReference type="PROSITE" id="PS51194">
    <property type="entry name" value="HELICASE_CTER"/>
    <property type="match status" value="1"/>
</dbReference>
<evidence type="ECO:0000256" key="13">
    <source>
        <dbReference type="ARBA" id="ARBA00024352"/>
    </source>
</evidence>
<protein>
    <recommendedName>
        <fullName evidence="3">RNA helicase</fullName>
        <ecNumber evidence="3">3.6.4.13</ecNumber>
    </recommendedName>
</protein>
<dbReference type="Pfam" id="PF00271">
    <property type="entry name" value="Helicase_C"/>
    <property type="match status" value="1"/>
</dbReference>
<dbReference type="InterPro" id="IPR027417">
    <property type="entry name" value="P-loop_NTPase"/>
</dbReference>
<name>A0A498MY66_LABRO</name>
<dbReference type="SUPFAM" id="SSF52540">
    <property type="entry name" value="P-loop containing nucleoside triphosphate hydrolases"/>
    <property type="match status" value="1"/>
</dbReference>
<evidence type="ECO:0000256" key="4">
    <source>
        <dbReference type="ARBA" id="ARBA00022540"/>
    </source>
</evidence>
<dbReference type="GO" id="GO:0006508">
    <property type="term" value="P:proteolysis"/>
    <property type="evidence" value="ECO:0007669"/>
    <property type="project" value="UniProtKB-KW"/>
</dbReference>
<dbReference type="Gene3D" id="3.40.395.10">
    <property type="entry name" value="Adenoviral Proteinase, Chain A"/>
    <property type="match status" value="1"/>
</dbReference>
<evidence type="ECO:0000259" key="20">
    <source>
        <dbReference type="PROSITE" id="PS51195"/>
    </source>
</evidence>
<sequence>MRDSGGSLAQNRWQGELSLTVSQEASSVGGMGGGLMDPNSPPNATSPIHLKLGHKEQVWAGEYIEPVEVDEEPGFDENEDMEEEDRDEEDIDSECAPWEEKDEVEDWQMPFESQPRAVLTNNYQQQVSSHEVEAKFQVRDFPENPFQIRLHGLRQQRLKRWRRLRSSARLRNRLVQNWKTWRQRAQWVGTLGYRRARRWRQYSLHASKRRDEQGCDTMGSSQTSLETSGTETGLLDEYLQKYGSLIPVHSDDIVEELQGIFSEDFSQPHRKVMVQHLIQSYQRSAGTAMVKGFRVNYKRHVLTMDDLSTLYGQNWLNDQVMNMYGDLVMDSVPEKVHFFNSFFYDKLRTKGYDGVKRWTKNVDIFQKDLLLIPIHLEVHWSLVSVDIKQRSITYFDSQRTLNRRCPKHIFKYLQAEAMIKEKRDFLTGWKGFFKMGCTIYRYYGSITILKLKNTCGAIAFFKRPRDNGPEGMEPDGVIESNWKEIVDSFDDMNLREALLRGIYAYGFEKPSAIQQRAILPCIKGYDVIAQAQSGTGKTATFAISILQQIDVELKATQAMVLAPTRELAQQIQKVVLALGDYMGATCHACIGGTNVRNDVQKLQADVPHIVVGTPGRVFDMLNRRYLSPKYIKMFALDEADEMLSRGFKDQIYEIFQKLATDTQVILLSATMPQEVLEVTTKFMRDPVRILVKKEELTLEGIRQFYINVEKEEWKLDTLCDLYETLTITQAVIFINTRRKVDWLTEKMHARDFTVSALHGDMEQKERDVIMKEFRSGSSRVLITTDLLARGIDVQQVSLVINYDLPTNRENYIHRIGRGGRFGRKGVAINMITEDDKRTLRDIETFYNTTVEEMPMNVADLI</sequence>
<evidence type="ECO:0000256" key="9">
    <source>
        <dbReference type="ARBA" id="ARBA00022806"/>
    </source>
</evidence>
<evidence type="ECO:0007829" key="23">
    <source>
        <dbReference type="PeptideAtlas" id="A0A498MY66"/>
    </source>
</evidence>
<dbReference type="PROSITE" id="PS51195">
    <property type="entry name" value="Q_MOTIF"/>
    <property type="match status" value="1"/>
</dbReference>
<evidence type="ECO:0000256" key="10">
    <source>
        <dbReference type="ARBA" id="ARBA00022840"/>
    </source>
</evidence>
<keyword evidence="10" id="KW-0067">ATP-binding</keyword>
<evidence type="ECO:0000256" key="12">
    <source>
        <dbReference type="ARBA" id="ARBA00022917"/>
    </source>
</evidence>
<feature type="domain" description="Ubiquitin-like protease family profile" evidence="17">
    <location>
        <begin position="300"/>
        <end position="549"/>
    </location>
</feature>
<dbReference type="GO" id="GO:0008234">
    <property type="term" value="F:cysteine-type peptidase activity"/>
    <property type="evidence" value="ECO:0007669"/>
    <property type="project" value="InterPro"/>
</dbReference>
<comment type="caution">
    <text evidence="21">The sequence shown here is derived from an EMBL/GenBank/DDBJ whole genome shotgun (WGS) entry which is preliminary data.</text>
</comment>
<accession>A0A498MY66</accession>
<feature type="domain" description="Helicase C-terminal" evidence="19">
    <location>
        <begin position="700"/>
        <end position="861"/>
    </location>
</feature>
<dbReference type="FunFam" id="3.40.50.300:FF:000089">
    <property type="entry name" value="Eukaryotic initiation factor 4A-II"/>
    <property type="match status" value="1"/>
</dbReference>
<dbReference type="Pfam" id="PF02902">
    <property type="entry name" value="Peptidase_C48"/>
    <property type="match status" value="1"/>
</dbReference>
<comment type="subcellular location">
    <subcellularLocation>
        <location evidence="1">Nucleus</location>
        <location evidence="1">Nucleolus</location>
    </subcellularLocation>
</comment>
<evidence type="ECO:0000313" key="22">
    <source>
        <dbReference type="Proteomes" id="UP000290572"/>
    </source>
</evidence>
<dbReference type="FunFam" id="3.40.50.300:FF:000031">
    <property type="entry name" value="Eukaryotic initiation factor 4A-III"/>
    <property type="match status" value="1"/>
</dbReference>
<dbReference type="SMART" id="SM00490">
    <property type="entry name" value="HELICc"/>
    <property type="match status" value="1"/>
</dbReference>
<keyword evidence="12" id="KW-0648">Protein biosynthesis</keyword>
<dbReference type="InterPro" id="IPR045577">
    <property type="entry name" value="SENP3_5_cons_dom"/>
</dbReference>
<dbReference type="InterPro" id="IPR001650">
    <property type="entry name" value="Helicase_C-like"/>
</dbReference>
<keyword evidence="9" id="KW-0347">Helicase</keyword>
<dbReference type="PROSITE" id="PS50600">
    <property type="entry name" value="ULP_PROTEASE"/>
    <property type="match status" value="1"/>
</dbReference>
<proteinExistence type="evidence at protein level"/>
<evidence type="ECO:0000259" key="18">
    <source>
        <dbReference type="PROSITE" id="PS51192"/>
    </source>
</evidence>
<evidence type="ECO:0000256" key="11">
    <source>
        <dbReference type="ARBA" id="ARBA00022884"/>
    </source>
</evidence>
<organism evidence="21 22">
    <name type="scientific">Labeo rohita</name>
    <name type="common">Indian major carp</name>
    <name type="synonym">Cyprinus rohita</name>
    <dbReference type="NCBI Taxonomy" id="84645"/>
    <lineage>
        <taxon>Eukaryota</taxon>
        <taxon>Metazoa</taxon>
        <taxon>Chordata</taxon>
        <taxon>Craniata</taxon>
        <taxon>Vertebrata</taxon>
        <taxon>Euteleostomi</taxon>
        <taxon>Actinopterygii</taxon>
        <taxon>Neopterygii</taxon>
        <taxon>Teleostei</taxon>
        <taxon>Ostariophysi</taxon>
        <taxon>Cypriniformes</taxon>
        <taxon>Cyprinidae</taxon>
        <taxon>Labeoninae</taxon>
        <taxon>Labeonini</taxon>
        <taxon>Labeo</taxon>
    </lineage>
</organism>
<reference evidence="21 22" key="1">
    <citation type="submission" date="2018-03" db="EMBL/GenBank/DDBJ databases">
        <title>Draft genome sequence of Rohu Carp (Labeo rohita).</title>
        <authorList>
            <person name="Das P."/>
            <person name="Kushwaha B."/>
            <person name="Joshi C.G."/>
            <person name="Kumar D."/>
            <person name="Nagpure N.S."/>
            <person name="Sahoo L."/>
            <person name="Das S.P."/>
            <person name="Bit A."/>
            <person name="Patnaik S."/>
            <person name="Meher P.K."/>
            <person name="Jayasankar P."/>
            <person name="Koringa P.G."/>
            <person name="Patel N.V."/>
            <person name="Hinsu A.T."/>
            <person name="Kumar R."/>
            <person name="Pandey M."/>
            <person name="Agarwal S."/>
            <person name="Srivastava S."/>
            <person name="Singh M."/>
            <person name="Iquebal M.A."/>
            <person name="Jaiswal S."/>
            <person name="Angadi U.B."/>
            <person name="Kumar N."/>
            <person name="Raza M."/>
            <person name="Shah T.M."/>
            <person name="Rai A."/>
            <person name="Jena J.K."/>
        </authorList>
    </citation>
    <scope>NUCLEOTIDE SEQUENCE [LARGE SCALE GENOMIC DNA]</scope>
    <source>
        <strain evidence="21">DASCIFA01</strain>
        <tissue evidence="21">Testis</tissue>
    </source>
</reference>
<dbReference type="PANTHER" id="PTHR47958">
    <property type="entry name" value="ATP-DEPENDENT RNA HELICASE DBP3"/>
    <property type="match status" value="1"/>
</dbReference>
<dbReference type="Pfam" id="PF19722">
    <property type="entry name" value="SENP3_5_N"/>
    <property type="match status" value="1"/>
</dbReference>
<dbReference type="InterPro" id="IPR044728">
    <property type="entry name" value="EIF4A_DEADc"/>
</dbReference>
<feature type="short sequence motif" description="Q motif" evidence="15">
    <location>
        <begin position="487"/>
        <end position="515"/>
    </location>
</feature>
<keyword evidence="23" id="KW-1267">Proteomics identification</keyword>
<dbReference type="InterPro" id="IPR038765">
    <property type="entry name" value="Papain-like_cys_pep_sf"/>
</dbReference>
<comment type="similarity">
    <text evidence="2">Belongs to the peptidase C48 family.</text>
</comment>
<dbReference type="CDD" id="cd18046">
    <property type="entry name" value="DEADc_EIF4AII_EIF4AI_DDX2"/>
    <property type="match status" value="1"/>
</dbReference>
<evidence type="ECO:0000256" key="3">
    <source>
        <dbReference type="ARBA" id="ARBA00012552"/>
    </source>
</evidence>
<dbReference type="GO" id="GO:0005524">
    <property type="term" value="F:ATP binding"/>
    <property type="evidence" value="ECO:0007669"/>
    <property type="project" value="UniProtKB-KW"/>
</dbReference>
<dbReference type="EMBL" id="QBIY01012612">
    <property type="protein sequence ID" value="RXN21595.1"/>
    <property type="molecule type" value="Genomic_DNA"/>
</dbReference>
<feature type="region of interest" description="Disordered" evidence="16">
    <location>
        <begin position="1"/>
        <end position="48"/>
    </location>
</feature>
<dbReference type="SMART" id="SM00487">
    <property type="entry name" value="DEXDc"/>
    <property type="match status" value="1"/>
</dbReference>
<dbReference type="InterPro" id="IPR011545">
    <property type="entry name" value="DEAD/DEAH_box_helicase_dom"/>
</dbReference>
<feature type="domain" description="DEAD-box RNA helicase Q" evidence="20">
    <location>
        <begin position="487"/>
        <end position="515"/>
    </location>
</feature>
<comment type="similarity">
    <text evidence="13">Belongs to the DEAD box helicase family. eIF4A subfamily.</text>
</comment>
<dbReference type="InterPro" id="IPR014001">
    <property type="entry name" value="Helicase_ATP-bd"/>
</dbReference>
<gene>
    <name evidence="21" type="ORF">ROHU_024174</name>
</gene>
<dbReference type="SUPFAM" id="SSF54001">
    <property type="entry name" value="Cysteine proteinases"/>
    <property type="match status" value="1"/>
</dbReference>
<dbReference type="PROSITE" id="PS51192">
    <property type="entry name" value="HELICASE_ATP_BIND_1"/>
    <property type="match status" value="1"/>
</dbReference>
<dbReference type="Gene3D" id="3.40.50.300">
    <property type="entry name" value="P-loop containing nucleotide triphosphate hydrolases"/>
    <property type="match status" value="2"/>
</dbReference>
<dbReference type="GO" id="GO:0005730">
    <property type="term" value="C:nucleolus"/>
    <property type="evidence" value="ECO:0007669"/>
    <property type="project" value="UniProtKB-SubCell"/>
</dbReference>
<keyword evidence="4 21" id="KW-0396">Initiation factor</keyword>
<keyword evidence="22" id="KW-1185">Reference proteome</keyword>
<keyword evidence="11" id="KW-0694">RNA-binding</keyword>
<evidence type="ECO:0000313" key="21">
    <source>
        <dbReference type="EMBL" id="RXN21595.1"/>
    </source>
</evidence>
<feature type="region of interest" description="Disordered" evidence="16">
    <location>
        <begin position="68"/>
        <end position="92"/>
    </location>
</feature>
<evidence type="ECO:0000256" key="5">
    <source>
        <dbReference type="ARBA" id="ARBA00022670"/>
    </source>
</evidence>
<dbReference type="Pfam" id="PF00270">
    <property type="entry name" value="DEAD"/>
    <property type="match status" value="1"/>
</dbReference>
<keyword evidence="6" id="KW-0547">Nucleotide-binding</keyword>
<dbReference type="InterPro" id="IPR014014">
    <property type="entry name" value="RNA_helicase_DEAD_Q_motif"/>
</dbReference>
<dbReference type="InterPro" id="IPR003653">
    <property type="entry name" value="Peptidase_C48_C"/>
</dbReference>
<keyword evidence="7" id="KW-0833">Ubl conjugation pathway</keyword>
<dbReference type="STRING" id="84645.A0A498MY66"/>
<evidence type="ECO:0000256" key="1">
    <source>
        <dbReference type="ARBA" id="ARBA00004604"/>
    </source>
</evidence>
<evidence type="ECO:0000256" key="6">
    <source>
        <dbReference type="ARBA" id="ARBA00022741"/>
    </source>
</evidence>
<dbReference type="GO" id="GO:0003723">
    <property type="term" value="F:RNA binding"/>
    <property type="evidence" value="ECO:0007669"/>
    <property type="project" value="UniProtKB-KW"/>
</dbReference>
<dbReference type="AlphaFoldDB" id="A0A498MY66"/>
<feature type="compositionally biased region" description="Polar residues" evidence="16">
    <location>
        <begin position="7"/>
        <end position="26"/>
    </location>
</feature>
<evidence type="ECO:0000256" key="15">
    <source>
        <dbReference type="PROSITE-ProRule" id="PRU00552"/>
    </source>
</evidence>
<dbReference type="GO" id="GO:0003724">
    <property type="term" value="F:RNA helicase activity"/>
    <property type="evidence" value="ECO:0007669"/>
    <property type="project" value="UniProtKB-EC"/>
</dbReference>
<evidence type="ECO:0000256" key="2">
    <source>
        <dbReference type="ARBA" id="ARBA00005234"/>
    </source>
</evidence>